<evidence type="ECO:0000313" key="3">
    <source>
        <dbReference type="EMBL" id="GKH82449.1"/>
    </source>
</evidence>
<evidence type="ECO:0000256" key="1">
    <source>
        <dbReference type="ARBA" id="ARBA00022676"/>
    </source>
</evidence>
<dbReference type="Pfam" id="PF01531">
    <property type="entry name" value="Glyco_transf_11"/>
    <property type="match status" value="1"/>
</dbReference>
<accession>A0AA37KH48</accession>
<dbReference type="GO" id="GO:0005975">
    <property type="term" value="P:carbohydrate metabolic process"/>
    <property type="evidence" value="ECO:0007669"/>
    <property type="project" value="InterPro"/>
</dbReference>
<sequence>MINIIFHYKFLLFGGGLGNQIFEYYFYLWLRKKYPNIVFLGCYRKASFKAHNGLEISDVFDVDLPNDGGLSGRFISYVLSVLSRIIPSLSMKANTEYSSKYLLINAYQPNLLFYLNEEKIKFRPFKLDEVNWRLLNSIQLESSVSIHIRRGDYLSDQYRDIYSNICTLAYYRKAIDKCKEILKSPHFFVFSDDIEWARDVFVGREYEFVSNNIGKNSFIDMFLMSNCKIQIIANSTFSYWAAYLSNSLVKIYPAKWIHGIEKPNIFPDNWIGL</sequence>
<dbReference type="AlphaFoldDB" id="A0AA37KH48"/>
<name>A0AA37KH48_9BACT</name>
<dbReference type="PANTHER" id="PTHR11927">
    <property type="entry name" value="GALACTOSIDE 2-L-FUCOSYLTRANSFERASE"/>
    <property type="match status" value="1"/>
</dbReference>
<keyword evidence="2" id="KW-0808">Transferase</keyword>
<protein>
    <submittedName>
        <fullName evidence="3">Alpha-1,2-fucosyltransferase</fullName>
    </submittedName>
</protein>
<evidence type="ECO:0000313" key="4">
    <source>
        <dbReference type="Proteomes" id="UP001055104"/>
    </source>
</evidence>
<dbReference type="EMBL" id="BQOB01000001">
    <property type="protein sequence ID" value="GKH82449.1"/>
    <property type="molecule type" value="Genomic_DNA"/>
</dbReference>
<reference evidence="3" key="1">
    <citation type="submission" date="2022-01" db="EMBL/GenBank/DDBJ databases">
        <title>Novel bile acid biosynthetic pathways are enriched in the microbiome of centenarians.</title>
        <authorList>
            <person name="Sato Y."/>
            <person name="Atarashi K."/>
            <person name="Plichta R.D."/>
            <person name="Arai Y."/>
            <person name="Sasajima S."/>
            <person name="Kearney M.S."/>
            <person name="Suda W."/>
            <person name="Takeshita K."/>
            <person name="Sasaki T."/>
            <person name="Okamoto S."/>
            <person name="Skelly N.A."/>
            <person name="Okamura Y."/>
            <person name="Vlamakis H."/>
            <person name="Li Y."/>
            <person name="Tanoue T."/>
            <person name="Takei H."/>
            <person name="Nittono H."/>
            <person name="Narushima S."/>
            <person name="Irie J."/>
            <person name="Itoh H."/>
            <person name="Moriya K."/>
            <person name="Sugiura Y."/>
            <person name="Suematsu M."/>
            <person name="Moritoki N."/>
            <person name="Shibata S."/>
            <person name="Littman R.D."/>
            <person name="Fischbach A.M."/>
            <person name="Uwamino Y."/>
            <person name="Inoue T."/>
            <person name="Honda A."/>
            <person name="Hattori M."/>
            <person name="Murai T."/>
            <person name="Xavier J.R."/>
            <person name="Hirose N."/>
            <person name="Honda K."/>
        </authorList>
    </citation>
    <scope>NUCLEOTIDE SEQUENCE</scope>
    <source>
        <strain evidence="3">CE91-St7</strain>
    </source>
</reference>
<dbReference type="RefSeq" id="WP_007852252.1">
    <property type="nucleotide sequence ID" value="NZ_BQOA01000001.1"/>
</dbReference>
<keyword evidence="1" id="KW-0328">Glycosyltransferase</keyword>
<dbReference type="CDD" id="cd11301">
    <property type="entry name" value="Fut1_Fut2_like"/>
    <property type="match status" value="1"/>
</dbReference>
<dbReference type="GO" id="GO:0008107">
    <property type="term" value="F:galactoside 2-alpha-L-fucosyltransferase activity"/>
    <property type="evidence" value="ECO:0007669"/>
    <property type="project" value="InterPro"/>
</dbReference>
<gene>
    <name evidence="3" type="ORF">CE91St7_33330</name>
</gene>
<comment type="caution">
    <text evidence="3">The sequence shown here is derived from an EMBL/GenBank/DDBJ whole genome shotgun (WGS) entry which is preliminary data.</text>
</comment>
<organism evidence="3 4">
    <name type="scientific">Phocaeicola dorei</name>
    <dbReference type="NCBI Taxonomy" id="357276"/>
    <lineage>
        <taxon>Bacteria</taxon>
        <taxon>Pseudomonadati</taxon>
        <taxon>Bacteroidota</taxon>
        <taxon>Bacteroidia</taxon>
        <taxon>Bacteroidales</taxon>
        <taxon>Bacteroidaceae</taxon>
        <taxon>Phocaeicola</taxon>
    </lineage>
</organism>
<dbReference type="GO" id="GO:0016020">
    <property type="term" value="C:membrane"/>
    <property type="evidence" value="ECO:0007669"/>
    <property type="project" value="InterPro"/>
</dbReference>
<dbReference type="KEGG" id="bdo:EL88_07810"/>
<dbReference type="PANTHER" id="PTHR11927:SF9">
    <property type="entry name" value="L-FUCOSYLTRANSFERASE"/>
    <property type="match status" value="1"/>
</dbReference>
<evidence type="ECO:0000256" key="2">
    <source>
        <dbReference type="ARBA" id="ARBA00022679"/>
    </source>
</evidence>
<dbReference type="Proteomes" id="UP001055104">
    <property type="component" value="Unassembled WGS sequence"/>
</dbReference>
<proteinExistence type="predicted"/>
<dbReference type="InterPro" id="IPR002516">
    <property type="entry name" value="Glyco_trans_11"/>
</dbReference>